<evidence type="ECO:0008006" key="3">
    <source>
        <dbReference type="Google" id="ProtNLM"/>
    </source>
</evidence>
<accession>A0ABY9R9I7</accession>
<reference evidence="1" key="1">
    <citation type="submission" date="2023-09" db="EMBL/GenBank/DDBJ databases">
        <title>Flavobacterium sp. 20NA77.7 isolated from freshwater.</title>
        <authorList>
            <person name="Le V."/>
            <person name="Ko S.-R."/>
            <person name="Ahn C.-Y."/>
            <person name="Oh H.-M."/>
        </authorList>
    </citation>
    <scope>NUCLEOTIDE SEQUENCE</scope>
    <source>
        <strain evidence="1">20NA77.7</strain>
    </source>
</reference>
<keyword evidence="2" id="KW-1185">Reference proteome</keyword>
<gene>
    <name evidence="1" type="ORF">RF683_00210</name>
</gene>
<name>A0ABY9R9I7_9FLAO</name>
<dbReference type="Proteomes" id="UP001180481">
    <property type="component" value="Chromosome"/>
</dbReference>
<evidence type="ECO:0000313" key="1">
    <source>
        <dbReference type="EMBL" id="WMW77901.1"/>
    </source>
</evidence>
<dbReference type="RefSeq" id="WP_309532232.1">
    <property type="nucleotide sequence ID" value="NZ_CP133721.1"/>
</dbReference>
<evidence type="ECO:0000313" key="2">
    <source>
        <dbReference type="Proteomes" id="UP001180481"/>
    </source>
</evidence>
<organism evidence="1 2">
    <name type="scientific">Flavobacterium nakdongensis</name>
    <dbReference type="NCBI Taxonomy" id="3073563"/>
    <lineage>
        <taxon>Bacteria</taxon>
        <taxon>Pseudomonadati</taxon>
        <taxon>Bacteroidota</taxon>
        <taxon>Flavobacteriia</taxon>
        <taxon>Flavobacteriales</taxon>
        <taxon>Flavobacteriaceae</taxon>
        <taxon>Flavobacterium</taxon>
    </lineage>
</organism>
<dbReference type="PROSITE" id="PS51257">
    <property type="entry name" value="PROKAR_LIPOPROTEIN"/>
    <property type="match status" value="1"/>
</dbReference>
<sequence length="137" mass="15849">MKKIAFLLLIVLTSISCTKEPDGPRVHLELMPISNVSIPDTLYAFENNEIDVQYNRPSTCYGFDGFYYEKLDLTRTIAVQNYVIEDQPCTTLTNETREETLIFHPTQIGNYTFKFWQGKDTNGNDIFLQLVRPVVMQ</sequence>
<dbReference type="EMBL" id="CP133721">
    <property type="protein sequence ID" value="WMW77901.1"/>
    <property type="molecule type" value="Genomic_DNA"/>
</dbReference>
<protein>
    <recommendedName>
        <fullName evidence="3">GOLD domain-containing protein</fullName>
    </recommendedName>
</protein>
<proteinExistence type="predicted"/>